<feature type="domain" description="RRM" evidence="4">
    <location>
        <begin position="212"/>
        <end position="289"/>
    </location>
</feature>
<dbReference type="PANTHER" id="PTHR48027">
    <property type="entry name" value="HETEROGENEOUS NUCLEAR RIBONUCLEOPROTEIN 87F-RELATED"/>
    <property type="match status" value="1"/>
</dbReference>
<feature type="domain" description="RRM" evidence="4">
    <location>
        <begin position="311"/>
        <end position="389"/>
    </location>
</feature>
<dbReference type="VEuPathDB" id="FungiDB:TREMEDRAFT_72942"/>
<accession>A0A4Q1BWU1</accession>
<evidence type="ECO:0000259" key="4">
    <source>
        <dbReference type="PROSITE" id="PS50102"/>
    </source>
</evidence>
<feature type="compositionally biased region" description="Basic and acidic residues" evidence="3">
    <location>
        <begin position="380"/>
        <end position="395"/>
    </location>
</feature>
<feature type="compositionally biased region" description="Gly residues" evidence="3">
    <location>
        <begin position="428"/>
        <end position="460"/>
    </location>
</feature>
<organism evidence="5 6">
    <name type="scientific">Tremella mesenterica</name>
    <name type="common">Jelly fungus</name>
    <dbReference type="NCBI Taxonomy" id="5217"/>
    <lineage>
        <taxon>Eukaryota</taxon>
        <taxon>Fungi</taxon>
        <taxon>Dikarya</taxon>
        <taxon>Basidiomycota</taxon>
        <taxon>Agaricomycotina</taxon>
        <taxon>Tremellomycetes</taxon>
        <taxon>Tremellales</taxon>
        <taxon>Tremellaceae</taxon>
        <taxon>Tremella</taxon>
    </lineage>
</organism>
<dbReference type="STRING" id="5217.A0A4Q1BWU1"/>
<comment type="caution">
    <text evidence="5">The sequence shown here is derived from an EMBL/GenBank/DDBJ whole genome shotgun (WGS) entry which is preliminary data.</text>
</comment>
<evidence type="ECO:0000256" key="2">
    <source>
        <dbReference type="PROSITE-ProRule" id="PRU00176"/>
    </source>
</evidence>
<sequence>MAKKEKSTVKASAPPAVAAKVNADKKSSKKVKEGVPPAPAPFTATKEKKKSKKKEPTPPPALSESSSDEEEEEDESSDEESSEEDQSSEDEKVQVSAVTPAEDDSSDSEGESDSDDEPSKAQGVKTKPAGKEESDDESSDESDEEPSAPAKDAESEEDSDDSDDDEEDELDEEEDKLDVKPEVNGHGKRKADQEAQAPAKKSRTDGEAEPTANVYVGGLSWNVDNEWLASEFQSCGEVVEARVMFDHQNQKSKGFGFVRFKTAEEAAKAVAMTGHEIDGRAIRCDFAAEKTDNPVERRAQKFNDQRSAPAATLYLGGLSYDLNEDAVYEAFGDFGDIQRVSLPTDRETGAPKGFGYVEFADVDQATAALEAMNGKELSGRRIRVDYSGPKPDREGGGGGGRGGFRGGRGGGRGGFGGDRGYGGDRGGRGGRGGGRGGFGDRGGGRGGGRGRGAPRGGARTGGIVPASGSKMTFD</sequence>
<dbReference type="OrthoDB" id="439808at2759"/>
<feature type="compositionally biased region" description="Acidic residues" evidence="3">
    <location>
        <begin position="154"/>
        <end position="176"/>
    </location>
</feature>
<feature type="compositionally biased region" description="Basic and acidic residues" evidence="3">
    <location>
        <begin position="177"/>
        <end position="193"/>
    </location>
</feature>
<dbReference type="InterPro" id="IPR052462">
    <property type="entry name" value="SLIRP/GR-RBP-like"/>
</dbReference>
<gene>
    <name evidence="5" type="ORF">M231_00210</name>
</gene>
<protein>
    <recommendedName>
        <fullName evidence="4">RRM domain-containing protein</fullName>
    </recommendedName>
</protein>
<dbReference type="Gene3D" id="3.30.70.330">
    <property type="match status" value="2"/>
</dbReference>
<dbReference type="SUPFAM" id="SSF54928">
    <property type="entry name" value="RNA-binding domain, RBD"/>
    <property type="match status" value="2"/>
</dbReference>
<evidence type="ECO:0000313" key="6">
    <source>
        <dbReference type="Proteomes" id="UP000289152"/>
    </source>
</evidence>
<keyword evidence="6" id="KW-1185">Reference proteome</keyword>
<feature type="compositionally biased region" description="Acidic residues" evidence="3">
    <location>
        <begin position="133"/>
        <end position="146"/>
    </location>
</feature>
<name>A0A4Q1BWU1_TREME</name>
<dbReference type="InterPro" id="IPR012677">
    <property type="entry name" value="Nucleotide-bd_a/b_plait_sf"/>
</dbReference>
<reference evidence="5 6" key="1">
    <citation type="submission" date="2016-06" db="EMBL/GenBank/DDBJ databases">
        <title>Evolution of pathogenesis and genome organization in the Tremellales.</title>
        <authorList>
            <person name="Cuomo C."/>
            <person name="Litvintseva A."/>
            <person name="Heitman J."/>
            <person name="Chen Y."/>
            <person name="Sun S."/>
            <person name="Springer D."/>
            <person name="Dromer F."/>
            <person name="Young S."/>
            <person name="Zeng Q."/>
            <person name="Chapman S."/>
            <person name="Gujja S."/>
            <person name="Saif S."/>
            <person name="Birren B."/>
        </authorList>
    </citation>
    <scope>NUCLEOTIDE SEQUENCE [LARGE SCALE GENOMIC DNA]</scope>
    <source>
        <strain evidence="5 6">ATCC 28783</strain>
    </source>
</reference>
<dbReference type="SMART" id="SM00360">
    <property type="entry name" value="RRM"/>
    <property type="match status" value="2"/>
</dbReference>
<dbReference type="PROSITE" id="PS50102">
    <property type="entry name" value="RRM"/>
    <property type="match status" value="2"/>
</dbReference>
<feature type="compositionally biased region" description="Basic and acidic residues" evidence="3">
    <location>
        <begin position="22"/>
        <end position="33"/>
    </location>
</feature>
<feature type="compositionally biased region" description="Low complexity" evidence="3">
    <location>
        <begin position="9"/>
        <end position="21"/>
    </location>
</feature>
<feature type="compositionally biased region" description="Gly residues" evidence="3">
    <location>
        <begin position="396"/>
        <end position="420"/>
    </location>
</feature>
<feature type="compositionally biased region" description="Acidic residues" evidence="3">
    <location>
        <begin position="101"/>
        <end position="116"/>
    </location>
</feature>
<dbReference type="Pfam" id="PF00076">
    <property type="entry name" value="RRM_1"/>
    <property type="match status" value="2"/>
</dbReference>
<dbReference type="AlphaFoldDB" id="A0A4Q1BWU1"/>
<dbReference type="InterPro" id="IPR000504">
    <property type="entry name" value="RRM_dom"/>
</dbReference>
<feature type="compositionally biased region" description="Acidic residues" evidence="3">
    <location>
        <begin position="66"/>
        <end position="88"/>
    </location>
</feature>
<feature type="region of interest" description="Disordered" evidence="3">
    <location>
        <begin position="380"/>
        <end position="474"/>
    </location>
</feature>
<dbReference type="InterPro" id="IPR035979">
    <property type="entry name" value="RBD_domain_sf"/>
</dbReference>
<proteinExistence type="predicted"/>
<evidence type="ECO:0000256" key="1">
    <source>
        <dbReference type="ARBA" id="ARBA00022884"/>
    </source>
</evidence>
<keyword evidence="1 2" id="KW-0694">RNA-binding</keyword>
<dbReference type="GO" id="GO:0003723">
    <property type="term" value="F:RNA binding"/>
    <property type="evidence" value="ECO:0007669"/>
    <property type="project" value="UniProtKB-UniRule"/>
</dbReference>
<dbReference type="Proteomes" id="UP000289152">
    <property type="component" value="Unassembled WGS sequence"/>
</dbReference>
<dbReference type="EMBL" id="SDIL01000001">
    <property type="protein sequence ID" value="RXK42655.1"/>
    <property type="molecule type" value="Genomic_DNA"/>
</dbReference>
<evidence type="ECO:0000256" key="3">
    <source>
        <dbReference type="SAM" id="MobiDB-lite"/>
    </source>
</evidence>
<dbReference type="InParanoid" id="A0A4Q1BWU1"/>
<feature type="region of interest" description="Disordered" evidence="3">
    <location>
        <begin position="1"/>
        <end position="209"/>
    </location>
</feature>
<evidence type="ECO:0000313" key="5">
    <source>
        <dbReference type="EMBL" id="RXK42655.1"/>
    </source>
</evidence>